<reference evidence="2" key="1">
    <citation type="submission" date="2023-10" db="EMBL/GenBank/DDBJ databases">
        <title>Genome assemblies of two species of porcelain crab, Petrolisthes cinctipes and Petrolisthes manimaculis (Anomura: Porcellanidae).</title>
        <authorList>
            <person name="Angst P."/>
        </authorList>
    </citation>
    <scope>NUCLEOTIDE SEQUENCE</scope>
    <source>
        <strain evidence="2">PB745_01</strain>
        <tissue evidence="2">Gill</tissue>
    </source>
</reference>
<gene>
    <name evidence="2" type="ORF">Pcinc_019434</name>
</gene>
<comment type="caution">
    <text evidence="2">The sequence shown here is derived from an EMBL/GenBank/DDBJ whole genome shotgun (WGS) entry which is preliminary data.</text>
</comment>
<keyword evidence="3" id="KW-1185">Reference proteome</keyword>
<dbReference type="AlphaFoldDB" id="A0AAE1FKB4"/>
<protein>
    <submittedName>
        <fullName evidence="2">Uncharacterized protein</fullName>
    </submittedName>
</protein>
<organism evidence="2 3">
    <name type="scientific">Petrolisthes cinctipes</name>
    <name type="common">Flat porcelain crab</name>
    <dbReference type="NCBI Taxonomy" id="88211"/>
    <lineage>
        <taxon>Eukaryota</taxon>
        <taxon>Metazoa</taxon>
        <taxon>Ecdysozoa</taxon>
        <taxon>Arthropoda</taxon>
        <taxon>Crustacea</taxon>
        <taxon>Multicrustacea</taxon>
        <taxon>Malacostraca</taxon>
        <taxon>Eumalacostraca</taxon>
        <taxon>Eucarida</taxon>
        <taxon>Decapoda</taxon>
        <taxon>Pleocyemata</taxon>
        <taxon>Anomura</taxon>
        <taxon>Galatheoidea</taxon>
        <taxon>Porcellanidae</taxon>
        <taxon>Petrolisthes</taxon>
    </lineage>
</organism>
<sequence length="121" mass="13844">MSGQSCWLWLDFDSLPALDHPYSNFKDTYTKLSVQPFKRKWKTAIQEAEEGHSRGQKNQPQGHQETKEDHSRGQKNKLQGHQDHQDEINHHNIADAAYGPRMDGLISPASATVYDNTRDCP</sequence>
<proteinExistence type="predicted"/>
<dbReference type="EMBL" id="JAWQEG010001927">
    <property type="protein sequence ID" value="KAK3875714.1"/>
    <property type="molecule type" value="Genomic_DNA"/>
</dbReference>
<evidence type="ECO:0000313" key="3">
    <source>
        <dbReference type="Proteomes" id="UP001286313"/>
    </source>
</evidence>
<dbReference type="Proteomes" id="UP001286313">
    <property type="component" value="Unassembled WGS sequence"/>
</dbReference>
<feature type="compositionally biased region" description="Basic and acidic residues" evidence="1">
    <location>
        <begin position="80"/>
        <end position="93"/>
    </location>
</feature>
<accession>A0AAE1FKB4</accession>
<evidence type="ECO:0000256" key="1">
    <source>
        <dbReference type="SAM" id="MobiDB-lite"/>
    </source>
</evidence>
<feature type="region of interest" description="Disordered" evidence="1">
    <location>
        <begin position="43"/>
        <end position="121"/>
    </location>
</feature>
<evidence type="ECO:0000313" key="2">
    <source>
        <dbReference type="EMBL" id="KAK3875714.1"/>
    </source>
</evidence>
<name>A0AAE1FKB4_PETCI</name>